<dbReference type="PANTHER" id="PTHR13061">
    <property type="entry name" value="DYNACTIN SUBUNIT P25"/>
    <property type="match status" value="1"/>
</dbReference>
<dbReference type="EMBL" id="BOPG01000012">
    <property type="protein sequence ID" value="GIJ54620.1"/>
    <property type="molecule type" value="Genomic_DNA"/>
</dbReference>
<evidence type="ECO:0000256" key="1">
    <source>
        <dbReference type="SAM" id="MobiDB-lite"/>
    </source>
</evidence>
<proteinExistence type="predicted"/>
<evidence type="ECO:0000313" key="2">
    <source>
        <dbReference type="EMBL" id="GIJ54620.1"/>
    </source>
</evidence>
<dbReference type="PANTHER" id="PTHR13061:SF29">
    <property type="entry name" value="GAMMA CARBONIC ANHYDRASE-LIKE 1, MITOCHONDRIAL-RELATED"/>
    <property type="match status" value="1"/>
</dbReference>
<name>A0A8J3Z449_9ACTN</name>
<dbReference type="CDD" id="cd04745">
    <property type="entry name" value="LbH_paaY_like"/>
    <property type="match status" value="1"/>
</dbReference>
<dbReference type="Proteomes" id="UP000612585">
    <property type="component" value="Unassembled WGS sequence"/>
</dbReference>
<feature type="region of interest" description="Disordered" evidence="1">
    <location>
        <begin position="175"/>
        <end position="204"/>
    </location>
</feature>
<gene>
    <name evidence="2" type="primary">caiE</name>
    <name evidence="2" type="ORF">Vau01_021360</name>
</gene>
<evidence type="ECO:0000313" key="3">
    <source>
        <dbReference type="Proteomes" id="UP000612585"/>
    </source>
</evidence>
<dbReference type="Gene3D" id="2.160.10.10">
    <property type="entry name" value="Hexapeptide repeat proteins"/>
    <property type="match status" value="1"/>
</dbReference>
<dbReference type="InterPro" id="IPR001451">
    <property type="entry name" value="Hexapep"/>
</dbReference>
<keyword evidence="3" id="KW-1185">Reference proteome</keyword>
<organism evidence="2 3">
    <name type="scientific">Virgisporangium aurantiacum</name>
    <dbReference type="NCBI Taxonomy" id="175570"/>
    <lineage>
        <taxon>Bacteria</taxon>
        <taxon>Bacillati</taxon>
        <taxon>Actinomycetota</taxon>
        <taxon>Actinomycetes</taxon>
        <taxon>Micromonosporales</taxon>
        <taxon>Micromonosporaceae</taxon>
        <taxon>Virgisporangium</taxon>
    </lineage>
</organism>
<dbReference type="InterPro" id="IPR011004">
    <property type="entry name" value="Trimer_LpxA-like_sf"/>
</dbReference>
<reference evidence="2" key="1">
    <citation type="submission" date="2021-01" db="EMBL/GenBank/DDBJ databases">
        <title>Whole genome shotgun sequence of Virgisporangium aurantiacum NBRC 16421.</title>
        <authorList>
            <person name="Komaki H."/>
            <person name="Tamura T."/>
        </authorList>
    </citation>
    <scope>NUCLEOTIDE SEQUENCE</scope>
    <source>
        <strain evidence="2">NBRC 16421</strain>
    </source>
</reference>
<dbReference type="InterPro" id="IPR050484">
    <property type="entry name" value="Transf_Hexapept/Carb_Anhydrase"/>
</dbReference>
<dbReference type="AlphaFoldDB" id="A0A8J3Z449"/>
<dbReference type="Pfam" id="PF00132">
    <property type="entry name" value="Hexapep"/>
    <property type="match status" value="1"/>
</dbReference>
<protein>
    <submittedName>
        <fullName evidence="2">Carnitine operon protein CaiE</fullName>
    </submittedName>
</protein>
<sequence length="204" mass="21725">MPAYEFEGLVPVVDPTAFVHPTAVLIGDVHVGPGAFVGPLATLRADFGRIEVREGANFQDGCVFHSFPGASAILDRDGHVGHGAILHGCHVGVGVLIGMNAVVMDRAVIGEYAFVAAHSVVPEGFEVPPRTLARGIPAKVTRDLNDAELAWKANGTRVYQDLAVRYRATMRETTPLAAAEPDRPALPGDDSVSVPLGEYRRRNP</sequence>
<dbReference type="RefSeq" id="WP_203989989.1">
    <property type="nucleotide sequence ID" value="NZ_BOPG01000012.1"/>
</dbReference>
<accession>A0A8J3Z449</accession>
<comment type="caution">
    <text evidence="2">The sequence shown here is derived from an EMBL/GenBank/DDBJ whole genome shotgun (WGS) entry which is preliminary data.</text>
</comment>
<dbReference type="SUPFAM" id="SSF51161">
    <property type="entry name" value="Trimeric LpxA-like enzymes"/>
    <property type="match status" value="1"/>
</dbReference>